<protein>
    <submittedName>
        <fullName evidence="2">Uncharacterized protein</fullName>
    </submittedName>
</protein>
<reference evidence="2" key="1">
    <citation type="submission" date="2021-11" db="EMBL/GenBank/DDBJ databases">
        <authorList>
            <person name="Schell T."/>
        </authorList>
    </citation>
    <scope>NUCLEOTIDE SEQUENCE</scope>
    <source>
        <strain evidence="2">M5</strain>
    </source>
</reference>
<feature type="region of interest" description="Disordered" evidence="1">
    <location>
        <begin position="45"/>
        <end position="65"/>
    </location>
</feature>
<evidence type="ECO:0000313" key="2">
    <source>
        <dbReference type="EMBL" id="CAH0098817.1"/>
    </source>
</evidence>
<name>A0A8J2RDE0_9CRUS</name>
<organism evidence="2 3">
    <name type="scientific">Daphnia galeata</name>
    <dbReference type="NCBI Taxonomy" id="27404"/>
    <lineage>
        <taxon>Eukaryota</taxon>
        <taxon>Metazoa</taxon>
        <taxon>Ecdysozoa</taxon>
        <taxon>Arthropoda</taxon>
        <taxon>Crustacea</taxon>
        <taxon>Branchiopoda</taxon>
        <taxon>Diplostraca</taxon>
        <taxon>Cladocera</taxon>
        <taxon>Anomopoda</taxon>
        <taxon>Daphniidae</taxon>
        <taxon>Daphnia</taxon>
    </lineage>
</organism>
<feature type="compositionally biased region" description="Low complexity" evidence="1">
    <location>
        <begin position="47"/>
        <end position="63"/>
    </location>
</feature>
<proteinExistence type="predicted"/>
<evidence type="ECO:0000313" key="3">
    <source>
        <dbReference type="Proteomes" id="UP000789390"/>
    </source>
</evidence>
<keyword evidence="3" id="KW-1185">Reference proteome</keyword>
<evidence type="ECO:0000256" key="1">
    <source>
        <dbReference type="SAM" id="MobiDB-lite"/>
    </source>
</evidence>
<accession>A0A8J2RDE0</accession>
<dbReference type="EMBL" id="CAKKLH010000008">
    <property type="protein sequence ID" value="CAH0098817.1"/>
    <property type="molecule type" value="Genomic_DNA"/>
</dbReference>
<dbReference type="Proteomes" id="UP000789390">
    <property type="component" value="Unassembled WGS sequence"/>
</dbReference>
<dbReference type="AlphaFoldDB" id="A0A8J2RDE0"/>
<dbReference type="OrthoDB" id="6367159at2759"/>
<gene>
    <name evidence="2" type="ORF">DGAL_LOCUS920</name>
</gene>
<sequence length="124" mass="14125">MKNYPGPSNLRRKAIVNAARENISLHPESAKGKGLRFNNSNFQCHLQSTSSSDRNRNQSSRKSILNEMPNADICAKLDDLLSSRPKPCICTIQRIVENENQFQLPMDSFDHIENIENTLRDNLI</sequence>
<comment type="caution">
    <text evidence="2">The sequence shown here is derived from an EMBL/GenBank/DDBJ whole genome shotgun (WGS) entry which is preliminary data.</text>
</comment>